<feature type="compositionally biased region" description="Basic and acidic residues" evidence="1">
    <location>
        <begin position="626"/>
        <end position="638"/>
    </location>
</feature>
<feature type="compositionally biased region" description="Basic and acidic residues" evidence="1">
    <location>
        <begin position="577"/>
        <end position="592"/>
    </location>
</feature>
<dbReference type="AlphaFoldDB" id="A0A1I8F4P7"/>
<accession>A0A1I8F4P7</accession>
<feature type="region of interest" description="Disordered" evidence="1">
    <location>
        <begin position="502"/>
        <end position="745"/>
    </location>
</feature>
<feature type="compositionally biased region" description="Low complexity" evidence="1">
    <location>
        <begin position="532"/>
        <end position="548"/>
    </location>
</feature>
<feature type="region of interest" description="Disordered" evidence="1">
    <location>
        <begin position="147"/>
        <end position="166"/>
    </location>
</feature>
<proteinExistence type="predicted"/>
<protein>
    <submittedName>
        <fullName evidence="3">RING-type domain-containing protein</fullName>
    </submittedName>
</protein>
<feature type="compositionally biased region" description="Polar residues" evidence="1">
    <location>
        <begin position="728"/>
        <end position="738"/>
    </location>
</feature>
<reference evidence="3" key="1">
    <citation type="submission" date="2016-11" db="UniProtKB">
        <authorList>
            <consortium name="WormBaseParasite"/>
        </authorList>
    </citation>
    <scope>IDENTIFICATION</scope>
</reference>
<evidence type="ECO:0000313" key="3">
    <source>
        <dbReference type="WBParaSite" id="maker-unitig_19817-snap-gene-0.2-mRNA-1"/>
    </source>
</evidence>
<keyword evidence="2" id="KW-1185">Reference proteome</keyword>
<dbReference type="WBParaSite" id="maker-unitig_19817-snap-gene-0.2-mRNA-1">
    <property type="protein sequence ID" value="maker-unitig_19817-snap-gene-0.2-mRNA-1"/>
    <property type="gene ID" value="maker-unitig_19817-snap-gene-0.2"/>
</dbReference>
<feature type="region of interest" description="Disordered" evidence="1">
    <location>
        <begin position="365"/>
        <end position="389"/>
    </location>
</feature>
<feature type="compositionally biased region" description="Polar residues" evidence="1">
    <location>
        <begin position="639"/>
        <end position="659"/>
    </location>
</feature>
<name>A0A1I8F4P7_9PLAT</name>
<dbReference type="Proteomes" id="UP000095280">
    <property type="component" value="Unplaced"/>
</dbReference>
<feature type="compositionally biased region" description="Acidic residues" evidence="1">
    <location>
        <begin position="673"/>
        <end position="690"/>
    </location>
</feature>
<organism evidence="2 3">
    <name type="scientific">Macrostomum lignano</name>
    <dbReference type="NCBI Taxonomy" id="282301"/>
    <lineage>
        <taxon>Eukaryota</taxon>
        <taxon>Metazoa</taxon>
        <taxon>Spiralia</taxon>
        <taxon>Lophotrochozoa</taxon>
        <taxon>Platyhelminthes</taxon>
        <taxon>Rhabditophora</taxon>
        <taxon>Macrostomorpha</taxon>
        <taxon>Macrostomida</taxon>
        <taxon>Macrostomidae</taxon>
        <taxon>Macrostomum</taxon>
    </lineage>
</organism>
<feature type="compositionally biased region" description="Basic and acidic residues" evidence="1">
    <location>
        <begin position="99"/>
        <end position="108"/>
    </location>
</feature>
<feature type="compositionally biased region" description="Low complexity" evidence="1">
    <location>
        <begin position="39"/>
        <end position="69"/>
    </location>
</feature>
<evidence type="ECO:0000256" key="1">
    <source>
        <dbReference type="SAM" id="MobiDB-lite"/>
    </source>
</evidence>
<sequence length="784" mass="84827">DCHARPWAARRIRRCSARRGEAASPGQETSSEPTQALLGSGARPEAAAAESRPVLSSSQAALSTSTPALRTPRHHVAGKDDSQGASCRCDSGLPQLEIGRIETPDSRVHRAQSAAYRRNGNSGHLSRKQVGSPPCGAYFNIVGDSQDGEVAADPQGDSRGSQPLTDITGRLSSVRQESQQSSCLQRLAAIMTAAWRDLQRRRRRVLPAGRGPDDSVQECTMAPVRHPAVQRQLDVTRHGGCVVAAIRSTAARLAEFWVLRRPAEKAAKAEIADNETIAHHSSSVGQRSAQPVHKFCLRWQVCAANGQVLVQLMHKRKCPRTEPAVASPGTGEAIVDGLDAKRSQKLMLRIGGRSAWRCSTGQKILAQPQQSGKQKNKGRNASGSKVSVSRRAVVQLQPKIEPIKRRRQSDVRLPTQRLRTRRLNLLSLRCRSIGRANLKLAVRPASAASGAHGGLQPLSLIRSRCCPTVSASTFEKCSCSTWTSMRSILDVVGEAILTEAAGQDKVEQQRSSSSSKQETVLKAVCGSSSSTQQQQQQQQAAAAAARQQKNNQKEESRLANSQNNSKADKKRSLKQQKQQEETEARNMRKSNKESSAPGLSRKKNCDASTQSSSECSRRVAPVSGEKWSEKSIGDDRKTTLSPARSRSDTAAGQQQQQRGSELRTAAAKKTDKTDDDDKEDSSDSQSSEEGDNGRRWPEPEGLAAVEPDGASVEKRHSAVGGRTCCRTPKTTSNVQMESNDNDCGAARRHGHRVINRSDLDVAKRESITAAAPEPAPRLEAAAKP</sequence>
<feature type="region of interest" description="Disordered" evidence="1">
    <location>
        <begin position="16"/>
        <end position="131"/>
    </location>
</feature>
<feature type="compositionally biased region" description="Polar residues" evidence="1">
    <location>
        <begin position="365"/>
        <end position="387"/>
    </location>
</feature>
<evidence type="ECO:0000313" key="2">
    <source>
        <dbReference type="Proteomes" id="UP000095280"/>
    </source>
</evidence>